<name>A0A3E1F1B0_9FLAO</name>
<reference evidence="2 3" key="1">
    <citation type="submission" date="2018-08" db="EMBL/GenBank/DDBJ databases">
        <title>The draft genome squence of Brumimicrobium sp. N62.</title>
        <authorList>
            <person name="Du Z.-J."/>
            <person name="Luo H.-R."/>
        </authorList>
    </citation>
    <scope>NUCLEOTIDE SEQUENCE [LARGE SCALE GENOMIC DNA]</scope>
    <source>
        <strain evidence="2 3">N62</strain>
    </source>
</reference>
<protein>
    <recommendedName>
        <fullName evidence="1">Endonuclease/exonuclease/phosphatase domain-containing protein</fullName>
    </recommendedName>
</protein>
<feature type="domain" description="Endonuclease/exonuclease/phosphatase" evidence="1">
    <location>
        <begin position="55"/>
        <end position="359"/>
    </location>
</feature>
<proteinExistence type="predicted"/>
<dbReference type="SUPFAM" id="SSF56219">
    <property type="entry name" value="DNase I-like"/>
    <property type="match status" value="1"/>
</dbReference>
<accession>A0A3E1F1B0</accession>
<dbReference type="AlphaFoldDB" id="A0A3E1F1B0"/>
<dbReference type="RefSeq" id="WP_116879439.1">
    <property type="nucleotide sequence ID" value="NZ_QURB01000001.1"/>
</dbReference>
<dbReference type="InterPro" id="IPR036691">
    <property type="entry name" value="Endo/exonu/phosph_ase_sf"/>
</dbReference>
<organism evidence="2 3">
    <name type="scientific">Brumimicrobium aurantiacum</name>
    <dbReference type="NCBI Taxonomy" id="1737063"/>
    <lineage>
        <taxon>Bacteria</taxon>
        <taxon>Pseudomonadati</taxon>
        <taxon>Bacteroidota</taxon>
        <taxon>Flavobacteriia</taxon>
        <taxon>Flavobacteriales</taxon>
        <taxon>Crocinitomicaceae</taxon>
        <taxon>Brumimicrobium</taxon>
    </lineage>
</organism>
<dbReference type="PANTHER" id="PTHR42834:SF1">
    <property type="entry name" value="ENDONUCLEASE_EXONUCLEASE_PHOSPHATASE FAMILY PROTEIN (AFU_ORTHOLOGUE AFUA_3G09210)"/>
    <property type="match status" value="1"/>
</dbReference>
<gene>
    <name evidence="2" type="ORF">DXU93_01340</name>
</gene>
<evidence type="ECO:0000313" key="2">
    <source>
        <dbReference type="EMBL" id="RFC55604.1"/>
    </source>
</evidence>
<evidence type="ECO:0000313" key="3">
    <source>
        <dbReference type="Proteomes" id="UP000257127"/>
    </source>
</evidence>
<comment type="caution">
    <text evidence="2">The sequence shown here is derived from an EMBL/GenBank/DDBJ whole genome shotgun (WGS) entry which is preliminary data.</text>
</comment>
<sequence>MTIKNLLYFAIASSILVACGNGEKRQDSKQNTTVKEDSVYPHELLKTYEDHPFFFYNVENLFDTIDDPETIDEAFLPESEKEWTGERFEDKLEKLAEVLTHPSENNPLFIGLAEIENRFVVLDLVKKGRLAQSNYRVVHSDAPDVRGIDVAFVYDNERFKIQYNEAIDLSIPNEPDYKTRDILYVKGLLKDSVDLHVFVNHWSSRRGGAEESEYKRINAAKALVYKTDSIRNTDAEARIIIMGDFNDYPTNKSIREVLGADIASNASNFVNLTLPMHEEGIGSYNYRGDWGMLDQFIVSPSLVAPEKGLHIQESKAYLVDDDKFMYFNKKGEKSPSRTYGGPNYYGGYSDHLAIYGYLKMNQ</sequence>
<dbReference type="InterPro" id="IPR005135">
    <property type="entry name" value="Endo/exonuclease/phosphatase"/>
</dbReference>
<dbReference type="GO" id="GO:0003824">
    <property type="term" value="F:catalytic activity"/>
    <property type="evidence" value="ECO:0007669"/>
    <property type="project" value="InterPro"/>
</dbReference>
<dbReference type="PANTHER" id="PTHR42834">
    <property type="entry name" value="ENDONUCLEASE/EXONUCLEASE/PHOSPHATASE FAMILY PROTEIN (AFU_ORTHOLOGUE AFUA_3G09210)"/>
    <property type="match status" value="1"/>
</dbReference>
<evidence type="ECO:0000259" key="1">
    <source>
        <dbReference type="Pfam" id="PF19580"/>
    </source>
</evidence>
<dbReference type="Gene3D" id="3.60.10.10">
    <property type="entry name" value="Endonuclease/exonuclease/phosphatase"/>
    <property type="match status" value="1"/>
</dbReference>
<dbReference type="EMBL" id="QURB01000001">
    <property type="protein sequence ID" value="RFC55604.1"/>
    <property type="molecule type" value="Genomic_DNA"/>
</dbReference>
<dbReference type="Proteomes" id="UP000257127">
    <property type="component" value="Unassembled WGS sequence"/>
</dbReference>
<keyword evidence="3" id="KW-1185">Reference proteome</keyword>
<dbReference type="PROSITE" id="PS51257">
    <property type="entry name" value="PROKAR_LIPOPROTEIN"/>
    <property type="match status" value="1"/>
</dbReference>
<dbReference type="Pfam" id="PF19580">
    <property type="entry name" value="Exo_endo_phos_3"/>
    <property type="match status" value="1"/>
</dbReference>
<dbReference type="OrthoDB" id="9802724at2"/>